<sequence>DEPSRAFPHGAILIQFSSSITRVRRWWLRPARRTRSAQDRRPAAAANSFSPLRRLAHRANPARRPRSAQGGRPATGADNSSAAFSPLRRLALRANTPLSIPHRIGIGSRSEVTMECHSKVSKAPPLAICDAQSDAESAIHTRPSPEIVLTTPHKNV</sequence>
<feature type="region of interest" description="Disordered" evidence="1">
    <location>
        <begin position="32"/>
        <end position="82"/>
    </location>
</feature>
<name>A0A453QZP0_AEGTS</name>
<organism evidence="2 3">
    <name type="scientific">Aegilops tauschii subsp. strangulata</name>
    <name type="common">Goatgrass</name>
    <dbReference type="NCBI Taxonomy" id="200361"/>
    <lineage>
        <taxon>Eukaryota</taxon>
        <taxon>Viridiplantae</taxon>
        <taxon>Streptophyta</taxon>
        <taxon>Embryophyta</taxon>
        <taxon>Tracheophyta</taxon>
        <taxon>Spermatophyta</taxon>
        <taxon>Magnoliopsida</taxon>
        <taxon>Liliopsida</taxon>
        <taxon>Poales</taxon>
        <taxon>Poaceae</taxon>
        <taxon>BOP clade</taxon>
        <taxon>Pooideae</taxon>
        <taxon>Triticodae</taxon>
        <taxon>Triticeae</taxon>
        <taxon>Triticinae</taxon>
        <taxon>Aegilops</taxon>
    </lineage>
</organism>
<protein>
    <submittedName>
        <fullName evidence="2">Uncharacterized protein</fullName>
    </submittedName>
</protein>
<accession>A0A453QZP0</accession>
<dbReference type="EnsemblPlants" id="AET7Gv20383700.1">
    <property type="protein sequence ID" value="AET7Gv20383700.1"/>
    <property type="gene ID" value="AET7Gv20383700"/>
</dbReference>
<reference evidence="2" key="5">
    <citation type="journal article" date="2021" name="G3 (Bethesda)">
        <title>Aegilops tauschii genome assembly Aet v5.0 features greater sequence contiguity and improved annotation.</title>
        <authorList>
            <person name="Wang L."/>
            <person name="Zhu T."/>
            <person name="Rodriguez J.C."/>
            <person name="Deal K.R."/>
            <person name="Dubcovsky J."/>
            <person name="McGuire P.E."/>
            <person name="Lux T."/>
            <person name="Spannagl M."/>
            <person name="Mayer K.F.X."/>
            <person name="Baldrich P."/>
            <person name="Meyers B.C."/>
            <person name="Huo N."/>
            <person name="Gu Y.Q."/>
            <person name="Zhou H."/>
            <person name="Devos K.M."/>
            <person name="Bennetzen J.L."/>
            <person name="Unver T."/>
            <person name="Budak H."/>
            <person name="Gulick P.J."/>
            <person name="Galiba G."/>
            <person name="Kalapos B."/>
            <person name="Nelson D.R."/>
            <person name="Li P."/>
            <person name="You F.M."/>
            <person name="Luo M.C."/>
            <person name="Dvorak J."/>
        </authorList>
    </citation>
    <scope>NUCLEOTIDE SEQUENCE [LARGE SCALE GENOMIC DNA]</scope>
    <source>
        <strain evidence="2">cv. AL8/78</strain>
    </source>
</reference>
<proteinExistence type="predicted"/>
<reference evidence="2" key="4">
    <citation type="submission" date="2019-03" db="UniProtKB">
        <authorList>
            <consortium name="EnsemblPlants"/>
        </authorList>
    </citation>
    <scope>IDENTIFICATION</scope>
</reference>
<feature type="compositionally biased region" description="Basic residues" evidence="1">
    <location>
        <begin position="54"/>
        <end position="66"/>
    </location>
</feature>
<reference evidence="3" key="2">
    <citation type="journal article" date="2017" name="Nat. Plants">
        <title>The Aegilops tauschii genome reveals multiple impacts of transposons.</title>
        <authorList>
            <person name="Zhao G."/>
            <person name="Zou C."/>
            <person name="Li K."/>
            <person name="Wang K."/>
            <person name="Li T."/>
            <person name="Gao L."/>
            <person name="Zhang X."/>
            <person name="Wang H."/>
            <person name="Yang Z."/>
            <person name="Liu X."/>
            <person name="Jiang W."/>
            <person name="Mao L."/>
            <person name="Kong X."/>
            <person name="Jiao Y."/>
            <person name="Jia J."/>
        </authorList>
    </citation>
    <scope>NUCLEOTIDE SEQUENCE [LARGE SCALE GENOMIC DNA]</scope>
    <source>
        <strain evidence="3">cv. AL8/78</strain>
    </source>
</reference>
<dbReference type="AlphaFoldDB" id="A0A453QZP0"/>
<reference evidence="3" key="1">
    <citation type="journal article" date="2014" name="Science">
        <title>Ancient hybridizations among the ancestral genomes of bread wheat.</title>
        <authorList>
            <consortium name="International Wheat Genome Sequencing Consortium,"/>
            <person name="Marcussen T."/>
            <person name="Sandve S.R."/>
            <person name="Heier L."/>
            <person name="Spannagl M."/>
            <person name="Pfeifer M."/>
            <person name="Jakobsen K.S."/>
            <person name="Wulff B.B."/>
            <person name="Steuernagel B."/>
            <person name="Mayer K.F."/>
            <person name="Olsen O.A."/>
        </authorList>
    </citation>
    <scope>NUCLEOTIDE SEQUENCE [LARGE SCALE GENOMIC DNA]</scope>
    <source>
        <strain evidence="3">cv. AL8/78</strain>
    </source>
</reference>
<dbReference type="Gramene" id="AET7Gv20383700.1">
    <property type="protein sequence ID" value="AET7Gv20383700.1"/>
    <property type="gene ID" value="AET7Gv20383700"/>
</dbReference>
<evidence type="ECO:0000313" key="2">
    <source>
        <dbReference type="EnsemblPlants" id="AET7Gv20383700.1"/>
    </source>
</evidence>
<evidence type="ECO:0000313" key="3">
    <source>
        <dbReference type="Proteomes" id="UP000015105"/>
    </source>
</evidence>
<evidence type="ECO:0000256" key="1">
    <source>
        <dbReference type="SAM" id="MobiDB-lite"/>
    </source>
</evidence>
<reference evidence="2" key="3">
    <citation type="journal article" date="2017" name="Nature">
        <title>Genome sequence of the progenitor of the wheat D genome Aegilops tauschii.</title>
        <authorList>
            <person name="Luo M.C."/>
            <person name="Gu Y.Q."/>
            <person name="Puiu D."/>
            <person name="Wang H."/>
            <person name="Twardziok S.O."/>
            <person name="Deal K.R."/>
            <person name="Huo N."/>
            <person name="Zhu T."/>
            <person name="Wang L."/>
            <person name="Wang Y."/>
            <person name="McGuire P.E."/>
            <person name="Liu S."/>
            <person name="Long H."/>
            <person name="Ramasamy R.K."/>
            <person name="Rodriguez J.C."/>
            <person name="Van S.L."/>
            <person name="Yuan L."/>
            <person name="Wang Z."/>
            <person name="Xia Z."/>
            <person name="Xiao L."/>
            <person name="Anderson O.D."/>
            <person name="Ouyang S."/>
            <person name="Liang Y."/>
            <person name="Zimin A.V."/>
            <person name="Pertea G."/>
            <person name="Qi P."/>
            <person name="Bennetzen J.L."/>
            <person name="Dai X."/>
            <person name="Dawson M.W."/>
            <person name="Muller H.G."/>
            <person name="Kugler K."/>
            <person name="Rivarola-Duarte L."/>
            <person name="Spannagl M."/>
            <person name="Mayer K.F.X."/>
            <person name="Lu F.H."/>
            <person name="Bevan M.W."/>
            <person name="Leroy P."/>
            <person name="Li P."/>
            <person name="You F.M."/>
            <person name="Sun Q."/>
            <person name="Liu Z."/>
            <person name="Lyons E."/>
            <person name="Wicker T."/>
            <person name="Salzberg S.L."/>
            <person name="Devos K.M."/>
            <person name="Dvorak J."/>
        </authorList>
    </citation>
    <scope>NUCLEOTIDE SEQUENCE [LARGE SCALE GENOMIC DNA]</scope>
    <source>
        <strain evidence="2">cv. AL8/78</strain>
    </source>
</reference>
<keyword evidence="3" id="KW-1185">Reference proteome</keyword>
<dbReference type="Proteomes" id="UP000015105">
    <property type="component" value="Chromosome 7D"/>
</dbReference>